<dbReference type="AlphaFoldDB" id="T1CAX0"/>
<proteinExistence type="predicted"/>
<reference evidence="2" key="2">
    <citation type="journal article" date="2014" name="ISME J.">
        <title>Microbial stratification in low pH oxic and suboxic macroscopic growths along an acid mine drainage.</title>
        <authorList>
            <person name="Mendez-Garcia C."/>
            <person name="Mesa V."/>
            <person name="Sprenger R.R."/>
            <person name="Richter M."/>
            <person name="Diez M.S."/>
            <person name="Solano J."/>
            <person name="Bargiela R."/>
            <person name="Golyshina O.V."/>
            <person name="Manteca A."/>
            <person name="Ramos J.L."/>
            <person name="Gallego J.R."/>
            <person name="Llorente I."/>
            <person name="Martins Dos Santos V.A."/>
            <person name="Jensen O.N."/>
            <person name="Pelaez A.I."/>
            <person name="Sanchez J."/>
            <person name="Ferrer M."/>
        </authorList>
    </citation>
    <scope>NUCLEOTIDE SEQUENCE</scope>
</reference>
<feature type="non-terminal residue" evidence="2">
    <location>
        <position position="382"/>
    </location>
</feature>
<evidence type="ECO:0000313" key="2">
    <source>
        <dbReference type="EMBL" id="EQD79332.1"/>
    </source>
</evidence>
<evidence type="ECO:0000256" key="1">
    <source>
        <dbReference type="SAM" id="MobiDB-lite"/>
    </source>
</evidence>
<dbReference type="Pfam" id="PF21804">
    <property type="entry name" value="Transposase_29"/>
    <property type="match status" value="1"/>
</dbReference>
<reference evidence="2" key="1">
    <citation type="submission" date="2013-08" db="EMBL/GenBank/DDBJ databases">
        <authorList>
            <person name="Mendez C."/>
            <person name="Richter M."/>
            <person name="Ferrer M."/>
            <person name="Sanchez J."/>
        </authorList>
    </citation>
    <scope>NUCLEOTIDE SEQUENCE</scope>
</reference>
<sequence length="382" mass="43743">VGLDRMLEVKTLRRKLTELAARRVSQDFGRALARRRVAERGQMMGLLYIDGHVRAYHGKHDIAKGYLTRTRLAVPATTDYWVNDGAGDPLLVVTAEANAAMTRMLEPILAEARRLLGSGRRATVVLDRGGWSPKRFAKLLALDCDLLTCRKGHVPRVAEKRFVLRQATLDGHAVEYLLFDQPVRFLKGKLRLRQVTRRTESGHQTPILTSRRELPDIEVAYRMFERWRQEHFFKYLRQEYLLDALTDHQVEPDDPQRSVPNPARKAVDQELHKARTRVDKIKETDGAMMLDPLQGGRLTGRGLDAAQKSIRRELDEANDQVETLRAQQKSLPVRVPLIQARPNQELVKLSTGRKHLTNVLKLVAYQIESDLVNLLRPHYART</sequence>
<feature type="non-terminal residue" evidence="2">
    <location>
        <position position="1"/>
    </location>
</feature>
<organism evidence="2">
    <name type="scientific">mine drainage metagenome</name>
    <dbReference type="NCBI Taxonomy" id="410659"/>
    <lineage>
        <taxon>unclassified sequences</taxon>
        <taxon>metagenomes</taxon>
        <taxon>ecological metagenomes</taxon>
    </lineage>
</organism>
<name>T1CAX0_9ZZZZ</name>
<dbReference type="InterPro" id="IPR049343">
    <property type="entry name" value="Transposase_29"/>
</dbReference>
<evidence type="ECO:0008006" key="3">
    <source>
        <dbReference type="Google" id="ProtNLM"/>
    </source>
</evidence>
<accession>T1CAX0</accession>
<comment type="caution">
    <text evidence="2">The sequence shown here is derived from an EMBL/GenBank/DDBJ whole genome shotgun (WGS) entry which is preliminary data.</text>
</comment>
<dbReference type="EMBL" id="AUZY01000198">
    <property type="protein sequence ID" value="EQD79332.1"/>
    <property type="molecule type" value="Genomic_DNA"/>
</dbReference>
<protein>
    <recommendedName>
        <fullName evidence="3">Transposase IS4 family protein</fullName>
    </recommendedName>
</protein>
<feature type="region of interest" description="Disordered" evidence="1">
    <location>
        <begin position="250"/>
        <end position="270"/>
    </location>
</feature>
<gene>
    <name evidence="2" type="ORF">B1B_00257</name>
</gene>